<protein>
    <submittedName>
        <fullName evidence="2">YiaY protein</fullName>
    </submittedName>
</protein>
<gene>
    <name evidence="2" type="primary">yiaY</name>
    <name evidence="2" type="ORF">SPIL2461_LOCUS17292</name>
</gene>
<reference evidence="2" key="1">
    <citation type="submission" date="2021-02" db="EMBL/GenBank/DDBJ databases">
        <authorList>
            <person name="Dougan E. K."/>
            <person name="Rhodes N."/>
            <person name="Thang M."/>
            <person name="Chan C."/>
        </authorList>
    </citation>
    <scope>NUCLEOTIDE SEQUENCE</scope>
</reference>
<keyword evidence="1" id="KW-0812">Transmembrane</keyword>
<keyword evidence="3" id="KW-1185">Reference proteome</keyword>
<keyword evidence="1" id="KW-1133">Transmembrane helix</keyword>
<evidence type="ECO:0000313" key="3">
    <source>
        <dbReference type="Proteomes" id="UP000649617"/>
    </source>
</evidence>
<accession>A0A812W0V7</accession>
<organism evidence="2 3">
    <name type="scientific">Symbiodinium pilosum</name>
    <name type="common">Dinoflagellate</name>
    <dbReference type="NCBI Taxonomy" id="2952"/>
    <lineage>
        <taxon>Eukaryota</taxon>
        <taxon>Sar</taxon>
        <taxon>Alveolata</taxon>
        <taxon>Dinophyceae</taxon>
        <taxon>Suessiales</taxon>
        <taxon>Symbiodiniaceae</taxon>
        <taxon>Symbiodinium</taxon>
    </lineage>
</organism>
<keyword evidence="1" id="KW-0472">Membrane</keyword>
<dbReference type="OrthoDB" id="442731at2759"/>
<dbReference type="SUPFAM" id="SSF51445">
    <property type="entry name" value="(Trans)glycosidases"/>
    <property type="match status" value="1"/>
</dbReference>
<proteinExistence type="predicted"/>
<feature type="transmembrane region" description="Helical" evidence="1">
    <location>
        <begin position="32"/>
        <end position="57"/>
    </location>
</feature>
<dbReference type="Gene3D" id="3.20.20.80">
    <property type="entry name" value="Glycosidases"/>
    <property type="match status" value="1"/>
</dbReference>
<evidence type="ECO:0000313" key="2">
    <source>
        <dbReference type="EMBL" id="CAE7649072.1"/>
    </source>
</evidence>
<comment type="caution">
    <text evidence="2">The sequence shown here is derived from an EMBL/GenBank/DDBJ whole genome shotgun (WGS) entry which is preliminary data.</text>
</comment>
<name>A0A812W0V7_SYMPI</name>
<dbReference type="EMBL" id="CAJNIZ010043076">
    <property type="protein sequence ID" value="CAE7649072.1"/>
    <property type="molecule type" value="Genomic_DNA"/>
</dbReference>
<dbReference type="InterPro" id="IPR017853">
    <property type="entry name" value="GH"/>
</dbReference>
<dbReference type="Proteomes" id="UP000649617">
    <property type="component" value="Unassembled WGS sequence"/>
</dbReference>
<sequence length="194" mass="22803">FDSLILAHEYCFGRKRHLPPPAPPLWDCGMLLFLQIYLFLIVLTLLTTVLLVFSALADTFWYMRFTFDTKWGFALAEGFPYTAPVWMGEFGQQVRGSYWLNMLRYLAERDVDFAYWPLNGKKYSEGYFSSSGGFVYFDKPRWEDESFGLLMNDSWSVRHTWKLLDIQALMDSPVKWTPEDYPCQRQRLGNACGY</sequence>
<dbReference type="AlphaFoldDB" id="A0A812W0V7"/>
<evidence type="ECO:0000256" key="1">
    <source>
        <dbReference type="SAM" id="Phobius"/>
    </source>
</evidence>
<feature type="non-terminal residue" evidence="2">
    <location>
        <position position="194"/>
    </location>
</feature>